<organism evidence="1 2">
    <name type="scientific">Leptospira tipperaryensis</name>
    <dbReference type="NCBI Taxonomy" id="2564040"/>
    <lineage>
        <taxon>Bacteria</taxon>
        <taxon>Pseudomonadati</taxon>
        <taxon>Spirochaetota</taxon>
        <taxon>Spirochaetia</taxon>
        <taxon>Leptospirales</taxon>
        <taxon>Leptospiraceae</taxon>
        <taxon>Leptospira</taxon>
    </lineage>
</organism>
<dbReference type="EMBL" id="CP015217">
    <property type="protein sequence ID" value="AOP35388.1"/>
    <property type="molecule type" value="Genomic_DNA"/>
</dbReference>
<dbReference type="AlphaFoldDB" id="A0A1D7V0P3"/>
<dbReference type="KEGG" id="laj:A0128_17000"/>
<dbReference type="Proteomes" id="UP000094197">
    <property type="component" value="Chromosome 1"/>
</dbReference>
<evidence type="ECO:0000313" key="1">
    <source>
        <dbReference type="EMBL" id="AOP35388.1"/>
    </source>
</evidence>
<protein>
    <submittedName>
        <fullName evidence="1">Uncharacterized protein</fullName>
    </submittedName>
</protein>
<gene>
    <name evidence="1" type="ORF">A0128_17000</name>
</gene>
<keyword evidence="2" id="KW-1185">Reference proteome</keyword>
<accession>A0A1D7V0P3</accession>
<reference evidence="1 2" key="1">
    <citation type="submission" date="2016-04" db="EMBL/GenBank/DDBJ databases">
        <title>Complete genome seqeunce of Leptospira alstonii serovar Room22.</title>
        <authorList>
            <person name="Nally J.E."/>
            <person name="Bayles D.O."/>
            <person name="Hurley D."/>
            <person name="Fanning S."/>
            <person name="McMahon B.J."/>
            <person name="Arent Z."/>
        </authorList>
    </citation>
    <scope>NUCLEOTIDE SEQUENCE [LARGE SCALE GENOMIC DNA]</scope>
    <source>
        <strain evidence="1 2">GWTS #1</strain>
    </source>
</reference>
<evidence type="ECO:0000313" key="2">
    <source>
        <dbReference type="Proteomes" id="UP000094197"/>
    </source>
</evidence>
<proteinExistence type="predicted"/>
<name>A0A1D7V0P3_9LEPT</name>
<sequence length="69" mass="7701">MQVNSPPRNLVGTTTKTPFGIVSHSKSIPKIRLRLQLSGREAPQKFQKKIQKGSDSLEFLSGENPILRN</sequence>